<reference evidence="1" key="1">
    <citation type="submission" date="2023-07" db="EMBL/GenBank/DDBJ databases">
        <title>Chromosome-level Genome Assembly of Striped Snakehead (Channa striata).</title>
        <authorList>
            <person name="Liu H."/>
        </authorList>
    </citation>
    <scope>NUCLEOTIDE SEQUENCE</scope>
    <source>
        <strain evidence="1">Gz</strain>
        <tissue evidence="1">Muscle</tissue>
    </source>
</reference>
<protein>
    <submittedName>
        <fullName evidence="1">Uncharacterized protein</fullName>
    </submittedName>
</protein>
<name>A0AA88MQW0_CHASR</name>
<accession>A0AA88MQW0</accession>
<dbReference type="InterPro" id="IPR012337">
    <property type="entry name" value="RNaseH-like_sf"/>
</dbReference>
<dbReference type="EMBL" id="JAUPFM010000009">
    <property type="protein sequence ID" value="KAK2841804.1"/>
    <property type="molecule type" value="Genomic_DNA"/>
</dbReference>
<evidence type="ECO:0000313" key="2">
    <source>
        <dbReference type="Proteomes" id="UP001187415"/>
    </source>
</evidence>
<dbReference type="Proteomes" id="UP001187415">
    <property type="component" value="Unassembled WGS sequence"/>
</dbReference>
<gene>
    <name evidence="1" type="ORF">Q5P01_012004</name>
</gene>
<dbReference type="SUPFAM" id="SSF53098">
    <property type="entry name" value="Ribonuclease H-like"/>
    <property type="match status" value="1"/>
</dbReference>
<comment type="caution">
    <text evidence="1">The sequence shown here is derived from an EMBL/GenBank/DDBJ whole genome shotgun (WGS) entry which is preliminary data.</text>
</comment>
<sequence length="252" mass="28359">MPEQEHKITCVSLLIINLHLPKPGLGHHRKKLLVVYNKRKVNDELHPEANNALATGSGVKSTSRISFYPCSGELALLKKTVALLHHHGMELLYVYNAEFDVRVIKQRVHFKSNYAKGADATTRERCSALPASWDMLTSMGSVLSRGKVTEFKLRLSALHVEKFNKEKAKLDHFKMIGCGMTVVDLYRMAGTEGIKFARTTMKLYDVAPFVIIKDRELWGKPPKDPCKLADVAYLKVDEMIHQGGKSLFTVVV</sequence>
<organism evidence="1 2">
    <name type="scientific">Channa striata</name>
    <name type="common">Snakehead murrel</name>
    <name type="synonym">Ophicephalus striatus</name>
    <dbReference type="NCBI Taxonomy" id="64152"/>
    <lineage>
        <taxon>Eukaryota</taxon>
        <taxon>Metazoa</taxon>
        <taxon>Chordata</taxon>
        <taxon>Craniata</taxon>
        <taxon>Vertebrata</taxon>
        <taxon>Euteleostomi</taxon>
        <taxon>Actinopterygii</taxon>
        <taxon>Neopterygii</taxon>
        <taxon>Teleostei</taxon>
        <taxon>Neoteleostei</taxon>
        <taxon>Acanthomorphata</taxon>
        <taxon>Anabantaria</taxon>
        <taxon>Anabantiformes</taxon>
        <taxon>Channoidei</taxon>
        <taxon>Channidae</taxon>
        <taxon>Channa</taxon>
    </lineage>
</organism>
<dbReference type="AlphaFoldDB" id="A0AA88MQW0"/>
<evidence type="ECO:0000313" key="1">
    <source>
        <dbReference type="EMBL" id="KAK2841804.1"/>
    </source>
</evidence>
<keyword evidence="2" id="KW-1185">Reference proteome</keyword>
<proteinExistence type="predicted"/>